<dbReference type="Gene3D" id="2.30.29.30">
    <property type="entry name" value="Pleckstrin-homology domain (PH domain)/Phosphotyrosine-binding domain (PTB)"/>
    <property type="match status" value="1"/>
</dbReference>
<feature type="compositionally biased region" description="Polar residues" evidence="3">
    <location>
        <begin position="128"/>
        <end position="140"/>
    </location>
</feature>
<dbReference type="PROSITE" id="PS50200">
    <property type="entry name" value="RA"/>
    <property type="match status" value="1"/>
</dbReference>
<dbReference type="SUPFAM" id="SSF50729">
    <property type="entry name" value="PH domain-like"/>
    <property type="match status" value="1"/>
</dbReference>
<evidence type="ECO:0000259" key="6">
    <source>
        <dbReference type="PROSITE" id="PS50200"/>
    </source>
</evidence>
<dbReference type="AlphaFoldDB" id="A0AAD5Q848"/>
<dbReference type="SMART" id="SM00233">
    <property type="entry name" value="PH"/>
    <property type="match status" value="1"/>
</dbReference>
<evidence type="ECO:0000313" key="8">
    <source>
        <dbReference type="Proteomes" id="UP001209570"/>
    </source>
</evidence>
<dbReference type="InterPro" id="IPR001849">
    <property type="entry name" value="PH_domain"/>
</dbReference>
<evidence type="ECO:0008006" key="9">
    <source>
        <dbReference type="Google" id="ProtNLM"/>
    </source>
</evidence>
<dbReference type="PROSITE" id="PS50003">
    <property type="entry name" value="PH_DOMAIN"/>
    <property type="match status" value="1"/>
</dbReference>
<dbReference type="PROSITE" id="PS50132">
    <property type="entry name" value="RGS"/>
    <property type="match status" value="1"/>
</dbReference>
<dbReference type="InterPro" id="IPR045258">
    <property type="entry name" value="ACAP1/2/3-like"/>
</dbReference>
<feature type="compositionally biased region" description="Basic and acidic residues" evidence="3">
    <location>
        <begin position="1"/>
        <end position="20"/>
    </location>
</feature>
<dbReference type="PANTHER" id="PTHR23180">
    <property type="entry name" value="CENTAURIN/ARF"/>
    <property type="match status" value="1"/>
</dbReference>
<dbReference type="InterPro" id="IPR016137">
    <property type="entry name" value="RGS"/>
</dbReference>
<dbReference type="Pfam" id="PF00169">
    <property type="entry name" value="PH"/>
    <property type="match status" value="1"/>
</dbReference>
<protein>
    <recommendedName>
        <fullName evidence="9">PH domain-containing protein</fullName>
    </recommendedName>
</protein>
<keyword evidence="2" id="KW-0862">Zinc</keyword>
<dbReference type="Pfam" id="PF00788">
    <property type="entry name" value="RA"/>
    <property type="match status" value="1"/>
</dbReference>
<dbReference type="PANTHER" id="PTHR23180:SF160">
    <property type="entry name" value="ADP-RIBOSYLATION FACTOR GTPASE-ACTIVATING PROTEIN EFFECTOR PROTEIN 1"/>
    <property type="match status" value="1"/>
</dbReference>
<reference evidence="7" key="1">
    <citation type="submission" date="2021-12" db="EMBL/GenBank/DDBJ databases">
        <title>Prjna785345.</title>
        <authorList>
            <person name="Rujirawat T."/>
            <person name="Krajaejun T."/>
        </authorList>
    </citation>
    <scope>NUCLEOTIDE SEQUENCE</scope>
    <source>
        <strain evidence="7">Pi057C3</strain>
    </source>
</reference>
<sequence length="610" mass="69247">MQVHRVVEPRRSSVADDDLPRLTLPSDSAGDDEIDAAERKRGLTTTDRGDTPTSDSADGPDDDGELSVPVMGETRATDTFDDDDIDDDEIQRDSVEVYTISHEEYTNATTERTTTDDYSMRSSDAVVTLSNRGRASSQSAPIPLHTETRKASNASPALDRKRSHPSRITADDRTGFARIYFENKSFTSSTVFKLSATMTVREVRQSMANRMKIHSSDFDYYVIVVVFPNDNGARLSARTLKDHEPMLPIVERLHRMRSSTTDSEEALSSLRPKPKHRSRPPVKFVLKDVRGPPLNLEEEHAKSQAPESPRVSTPVFLGKGVRSGYLQKASLKDPNVWRRRWFVIKNDQLLYCKSATNQRDVTAISLLNTRLAKGRAQVHVPHSFELHTPRRVYQLCANSKEDMSAWVQALHMQIEMAADNHGLFEAEVIITEDAVMRSEEASLISPLAEPSLLQRVMTRDDTWKCFRDFAYCIGAKPLLDTWIECENFRRNCIEREIASTARSPVRQTLYKRSAREEWDHLKTIVRAMEALPMISPDEVAQLRQSFQTEHVNRRLSMALHSDANADYPRVDIIASVHQKILEAIESGPFKQFLMRHGYRLLLEKVVGRVI</sequence>
<dbReference type="EMBL" id="JAKCXM010000062">
    <property type="protein sequence ID" value="KAJ0404479.1"/>
    <property type="molecule type" value="Genomic_DNA"/>
</dbReference>
<feature type="domain" description="PH" evidence="4">
    <location>
        <begin position="319"/>
        <end position="415"/>
    </location>
</feature>
<dbReference type="GO" id="GO:0046872">
    <property type="term" value="F:metal ion binding"/>
    <property type="evidence" value="ECO:0007669"/>
    <property type="project" value="UniProtKB-KW"/>
</dbReference>
<feature type="domain" description="RGS" evidence="5">
    <location>
        <begin position="452"/>
        <end position="602"/>
    </location>
</feature>
<dbReference type="GO" id="GO:0005096">
    <property type="term" value="F:GTPase activator activity"/>
    <property type="evidence" value="ECO:0007669"/>
    <property type="project" value="InterPro"/>
</dbReference>
<evidence type="ECO:0000259" key="5">
    <source>
        <dbReference type="PROSITE" id="PS50132"/>
    </source>
</evidence>
<feature type="region of interest" description="Disordered" evidence="3">
    <location>
        <begin position="1"/>
        <end position="88"/>
    </location>
</feature>
<dbReference type="GO" id="GO:0007165">
    <property type="term" value="P:signal transduction"/>
    <property type="evidence" value="ECO:0007669"/>
    <property type="project" value="InterPro"/>
</dbReference>
<accession>A0AAD5Q848</accession>
<feature type="domain" description="Ras-associating" evidence="6">
    <location>
        <begin position="173"/>
        <end position="291"/>
    </location>
</feature>
<evidence type="ECO:0000256" key="3">
    <source>
        <dbReference type="SAM" id="MobiDB-lite"/>
    </source>
</evidence>
<evidence type="ECO:0000313" key="7">
    <source>
        <dbReference type="EMBL" id="KAJ0404479.1"/>
    </source>
</evidence>
<keyword evidence="1" id="KW-0479">Metal-binding</keyword>
<feature type="region of interest" description="Disordered" evidence="3">
    <location>
        <begin position="257"/>
        <end position="280"/>
    </location>
</feature>
<dbReference type="InterPro" id="IPR000159">
    <property type="entry name" value="RA_dom"/>
</dbReference>
<comment type="caution">
    <text evidence="7">The sequence shown here is derived from an EMBL/GenBank/DDBJ whole genome shotgun (WGS) entry which is preliminary data.</text>
</comment>
<feature type="region of interest" description="Disordered" evidence="3">
    <location>
        <begin position="128"/>
        <end position="168"/>
    </location>
</feature>
<evidence type="ECO:0000259" key="4">
    <source>
        <dbReference type="PROSITE" id="PS50003"/>
    </source>
</evidence>
<evidence type="ECO:0000256" key="2">
    <source>
        <dbReference type="ARBA" id="ARBA00022833"/>
    </source>
</evidence>
<dbReference type="Proteomes" id="UP001209570">
    <property type="component" value="Unassembled WGS sequence"/>
</dbReference>
<evidence type="ECO:0000256" key="1">
    <source>
        <dbReference type="ARBA" id="ARBA00022723"/>
    </source>
</evidence>
<dbReference type="InterPro" id="IPR011993">
    <property type="entry name" value="PH-like_dom_sf"/>
</dbReference>
<feature type="compositionally biased region" description="Polar residues" evidence="3">
    <location>
        <begin position="43"/>
        <end position="56"/>
    </location>
</feature>
<keyword evidence="8" id="KW-1185">Reference proteome</keyword>
<gene>
    <name evidence="7" type="ORF">P43SY_008799</name>
</gene>
<organism evidence="7 8">
    <name type="scientific">Pythium insidiosum</name>
    <name type="common">Pythiosis disease agent</name>
    <dbReference type="NCBI Taxonomy" id="114742"/>
    <lineage>
        <taxon>Eukaryota</taxon>
        <taxon>Sar</taxon>
        <taxon>Stramenopiles</taxon>
        <taxon>Oomycota</taxon>
        <taxon>Peronosporomycetes</taxon>
        <taxon>Pythiales</taxon>
        <taxon>Pythiaceae</taxon>
        <taxon>Pythium</taxon>
    </lineage>
</organism>
<name>A0AAD5Q848_PYTIN</name>
<proteinExistence type="predicted"/>
<feature type="compositionally biased region" description="Acidic residues" evidence="3">
    <location>
        <begin position="79"/>
        <end position="88"/>
    </location>
</feature>